<feature type="compositionally biased region" description="Low complexity" evidence="1">
    <location>
        <begin position="785"/>
        <end position="806"/>
    </location>
</feature>
<feature type="region of interest" description="Disordered" evidence="1">
    <location>
        <begin position="784"/>
        <end position="806"/>
    </location>
</feature>
<name>A0ABW9Y5D9_9RHOB</name>
<feature type="compositionally biased region" description="Low complexity" evidence="1">
    <location>
        <begin position="496"/>
        <end position="508"/>
    </location>
</feature>
<dbReference type="Proteomes" id="UP001517376">
    <property type="component" value="Unassembled WGS sequence"/>
</dbReference>
<evidence type="ECO:0000256" key="1">
    <source>
        <dbReference type="SAM" id="MobiDB-lite"/>
    </source>
</evidence>
<dbReference type="InterPro" id="IPR036291">
    <property type="entry name" value="NAD(P)-bd_dom_sf"/>
</dbReference>
<dbReference type="PANTHER" id="PTHR43833">
    <property type="entry name" value="POTASSIUM CHANNEL PROTEIN 2-RELATED-RELATED"/>
    <property type="match status" value="1"/>
</dbReference>
<organism evidence="3 4">
    <name type="scientific">Paragemmobacter ruber</name>
    <dbReference type="NCBI Taxonomy" id="1985673"/>
    <lineage>
        <taxon>Bacteria</taxon>
        <taxon>Pseudomonadati</taxon>
        <taxon>Pseudomonadota</taxon>
        <taxon>Alphaproteobacteria</taxon>
        <taxon>Rhodobacterales</taxon>
        <taxon>Paracoccaceae</taxon>
        <taxon>Paragemmobacter</taxon>
    </lineage>
</organism>
<protein>
    <recommendedName>
        <fullName evidence="2">RCK N-terminal domain-containing protein</fullName>
    </recommendedName>
</protein>
<dbReference type="InterPro" id="IPR003148">
    <property type="entry name" value="RCK_N"/>
</dbReference>
<evidence type="ECO:0000259" key="2">
    <source>
        <dbReference type="Pfam" id="PF02254"/>
    </source>
</evidence>
<gene>
    <name evidence="3" type="ORF">GU920_09445</name>
</gene>
<proteinExistence type="predicted"/>
<dbReference type="EMBL" id="JAAATW010000002">
    <property type="protein sequence ID" value="NBE07761.1"/>
    <property type="molecule type" value="Genomic_DNA"/>
</dbReference>
<comment type="caution">
    <text evidence="3">The sequence shown here is derived from an EMBL/GenBank/DDBJ whole genome shotgun (WGS) entry which is preliminary data.</text>
</comment>
<evidence type="ECO:0000313" key="4">
    <source>
        <dbReference type="Proteomes" id="UP001517376"/>
    </source>
</evidence>
<sequence>MMSALLLLRRYGLLLLAFTVIVTGVIGFTQVKRQCGPLAPNDFLDALYRTFQTFGLNFDLATCATADGMPNGPLNPWLQVSRYLAFLVAAWAVISVFFRSTWNDLLLWLQTRFRSENRLLLVGFGQINRAVALALKQGCSTLPITAVDRQFDAADRRLARDLGIRLIEAELSDPLTIDRIRPDRADRVIVALGDDIRTIEVASIIAPHVERGIVMREFKASDRTEGRPAGQTAQGEWPLAAHITDPALLANLTEARDLANRQEASFQPFNLRVEAACSFAYRADLVQRARDHGQERVHLVIVGLGHQGEAILIETLLTSYAHDLKPPRITVLDRNAAQVEARLRASYPRLMENHVAAIQGHESPACEGWVPITFHTLDVELTDFTRDDLLLAIDGPEVAEGPTAWLFSCGDDCRNQAAALQLEIAMQRRTRRAVPIFVRLWGAGLQMPLPGPRNLFGLIQYFGGAVETVQHSPLLSDAHEVLARAIHRAYQEVDKAPPASSPPEETAAVTPSTDRYRQDWLALPENMRASNRRPARHMGFKIRELGFDWRDFRKGYHPTLAKDHVRDLRARIAGVTDRARAARDAQEKGRPGPAVFTPQDDLLRCLAEVEHTVWSVERISNGWMPSPTGIRNNIYRHHIHLRPFADLPPMAQGYDLVSLDAGLARASCRDPCAAPRNVLRQRLNDPLPHDLSTVTQVELLIDPDTLPAESHLDASARSIHAWAGKKGGTATRLHLILTGPVVLPADRSRGHHESLAIRLLSAALADLPSDLVIDVTRRYPPLPLPSLHLLPDPSPDPVSVDAATVP</sequence>
<dbReference type="InterPro" id="IPR050721">
    <property type="entry name" value="Trk_Ktr_HKT_K-transport"/>
</dbReference>
<evidence type="ECO:0000313" key="3">
    <source>
        <dbReference type="EMBL" id="NBE07761.1"/>
    </source>
</evidence>
<feature type="domain" description="RCK N-terminal" evidence="2">
    <location>
        <begin position="120"/>
        <end position="205"/>
    </location>
</feature>
<dbReference type="Pfam" id="PF02254">
    <property type="entry name" value="TrkA_N"/>
    <property type="match status" value="1"/>
</dbReference>
<dbReference type="RefSeq" id="WP_161766781.1">
    <property type="nucleotide sequence ID" value="NZ_JAAATW010000002.1"/>
</dbReference>
<reference evidence="4" key="1">
    <citation type="submission" date="2020-01" db="EMBL/GenBank/DDBJ databases">
        <title>Sphingomonas sp. strain CSW-10.</title>
        <authorList>
            <person name="Chen W.-M."/>
        </authorList>
    </citation>
    <scope>NUCLEOTIDE SEQUENCE [LARGE SCALE GENOMIC DNA]</scope>
    <source>
        <strain evidence="4">CCP-1</strain>
    </source>
</reference>
<accession>A0ABW9Y5D9</accession>
<keyword evidence="4" id="KW-1185">Reference proteome</keyword>
<dbReference type="Gene3D" id="3.40.50.720">
    <property type="entry name" value="NAD(P)-binding Rossmann-like Domain"/>
    <property type="match status" value="1"/>
</dbReference>
<dbReference type="Gene3D" id="6.20.350.10">
    <property type="match status" value="1"/>
</dbReference>
<feature type="region of interest" description="Disordered" evidence="1">
    <location>
        <begin position="494"/>
        <end position="514"/>
    </location>
</feature>
<dbReference type="SUPFAM" id="SSF51735">
    <property type="entry name" value="NAD(P)-binding Rossmann-fold domains"/>
    <property type="match status" value="1"/>
</dbReference>